<keyword evidence="1" id="KW-0732">Signal</keyword>
<proteinExistence type="predicted"/>
<dbReference type="Proteomes" id="UP000280091">
    <property type="component" value="Unassembled WGS sequence"/>
</dbReference>
<comment type="caution">
    <text evidence="2">The sequence shown here is derived from an EMBL/GenBank/DDBJ whole genome shotgun (WGS) entry which is preliminary data.</text>
</comment>
<evidence type="ECO:0000313" key="2">
    <source>
        <dbReference type="EMBL" id="RKS94457.1"/>
    </source>
</evidence>
<feature type="signal peptide" evidence="1">
    <location>
        <begin position="1"/>
        <end position="19"/>
    </location>
</feature>
<dbReference type="Pfam" id="PF09697">
    <property type="entry name" value="Porph_ging"/>
    <property type="match status" value="1"/>
</dbReference>
<protein>
    <submittedName>
        <fullName evidence="2">GLPGLI family protein</fullName>
    </submittedName>
</protein>
<reference evidence="2 3" key="1">
    <citation type="submission" date="2018-10" db="EMBL/GenBank/DDBJ databases">
        <title>Genomic Encyclopedia of Archaeal and Bacterial Type Strains, Phase II (KMG-II): from individual species to whole genera.</title>
        <authorList>
            <person name="Goeker M."/>
        </authorList>
    </citation>
    <scope>NUCLEOTIDE SEQUENCE [LARGE SCALE GENOMIC DNA]</scope>
    <source>
        <strain evidence="2 3">DSM 15094</strain>
    </source>
</reference>
<gene>
    <name evidence="2" type="ORF">BC952_0061</name>
</gene>
<organism evidence="2 3">
    <name type="scientific">Flavobacterium limicola</name>
    <dbReference type="NCBI Taxonomy" id="180441"/>
    <lineage>
        <taxon>Bacteria</taxon>
        <taxon>Pseudomonadati</taxon>
        <taxon>Bacteroidota</taxon>
        <taxon>Flavobacteriia</taxon>
        <taxon>Flavobacteriales</taxon>
        <taxon>Flavobacteriaceae</taxon>
        <taxon>Flavobacterium</taxon>
    </lineage>
</organism>
<dbReference type="NCBIfam" id="TIGR01200">
    <property type="entry name" value="GLPGLI"/>
    <property type="match status" value="1"/>
</dbReference>
<dbReference type="InterPro" id="IPR005901">
    <property type="entry name" value="GLPGLI"/>
</dbReference>
<keyword evidence="3" id="KW-1185">Reference proteome</keyword>
<feature type="chain" id="PRO_5019746795" evidence="1">
    <location>
        <begin position="20"/>
        <end position="279"/>
    </location>
</feature>
<evidence type="ECO:0000256" key="1">
    <source>
        <dbReference type="SAM" id="SignalP"/>
    </source>
</evidence>
<name>A0A495S3P7_9FLAO</name>
<sequence>MKKITIVLFCLLAVLAASAQEFQGKAEYFSKTILKKKGGESEIKSDEDAAFKVMVEEAMKKATEKKYILTFNKQESLYEEIEELEKPKVGDNGLSFSVKFSGPGKKYLNLKDKSKIVEDEIFGKEFLIVEPLEKLNWKLVNETKKIGDYSCYKAKVVVPVTEKQKQAYKDFLKKQEKKSSLFPMEEPKDRVITAWYTPEIPVSLGPINYWGLPGLILEINEENMIILCSKVTLSNKETTKIKVPNTGKIVTQAEFDKTQKAKMDSLKDKDGNIIFTTTN</sequence>
<dbReference type="OrthoDB" id="1068986at2"/>
<dbReference type="EMBL" id="RBXA01000001">
    <property type="protein sequence ID" value="RKS94457.1"/>
    <property type="molecule type" value="Genomic_DNA"/>
</dbReference>
<accession>A0A495S3P7</accession>
<dbReference type="AlphaFoldDB" id="A0A495S3P7"/>
<evidence type="ECO:0000313" key="3">
    <source>
        <dbReference type="Proteomes" id="UP000280091"/>
    </source>
</evidence>
<dbReference type="RefSeq" id="WP_121363735.1">
    <property type="nucleotide sequence ID" value="NZ_RBXA01000001.1"/>
</dbReference>